<evidence type="ECO:0000313" key="3">
    <source>
        <dbReference type="EMBL" id="CAG2138944.1"/>
    </source>
</evidence>
<reference evidence="3 4" key="1">
    <citation type="submission" date="2021-03" db="EMBL/GenBank/DDBJ databases">
        <authorList>
            <person name="Peeters C."/>
        </authorList>
    </citation>
    <scope>NUCLEOTIDE SEQUENCE [LARGE SCALE GENOMIC DNA]</scope>
    <source>
        <strain evidence="3 4">LMG 26411</strain>
    </source>
</reference>
<feature type="signal peptide" evidence="2">
    <location>
        <begin position="1"/>
        <end position="22"/>
    </location>
</feature>
<protein>
    <submittedName>
        <fullName evidence="3">Uncharacterized protein</fullName>
    </submittedName>
</protein>
<gene>
    <name evidence="3" type="ORF">LMG26411_01646</name>
</gene>
<dbReference type="Proteomes" id="UP000672657">
    <property type="component" value="Unassembled WGS sequence"/>
</dbReference>
<dbReference type="EMBL" id="CAJPVI010000007">
    <property type="protein sequence ID" value="CAG2138944.1"/>
    <property type="molecule type" value="Genomic_DNA"/>
</dbReference>
<comment type="caution">
    <text evidence="3">The sequence shown here is derived from an EMBL/GenBank/DDBJ whole genome shotgun (WGS) entry which is preliminary data.</text>
</comment>
<feature type="chain" id="PRO_5045831135" evidence="2">
    <location>
        <begin position="23"/>
        <end position="119"/>
    </location>
</feature>
<evidence type="ECO:0000256" key="2">
    <source>
        <dbReference type="SAM" id="SignalP"/>
    </source>
</evidence>
<keyword evidence="2" id="KW-0732">Signal</keyword>
<sequence length="119" mass="12080">MRTIRLLLLVLMLAYLPFQAWAGGGVHVQDASACAAAQADSHPASACTAMEDAAPGSTAPAEVAETAESSPPGSDLAEQLLPAPQFRVAASPGQSGLPRYAGAALPDPDLPLLPRPPRG</sequence>
<feature type="region of interest" description="Disordered" evidence="1">
    <location>
        <begin position="40"/>
        <end position="119"/>
    </location>
</feature>
<evidence type="ECO:0000256" key="1">
    <source>
        <dbReference type="SAM" id="MobiDB-lite"/>
    </source>
</evidence>
<name>A0ABN7Q149_9BURK</name>
<evidence type="ECO:0000313" key="4">
    <source>
        <dbReference type="Proteomes" id="UP000672657"/>
    </source>
</evidence>
<feature type="compositionally biased region" description="Pro residues" evidence="1">
    <location>
        <begin position="108"/>
        <end position="119"/>
    </location>
</feature>
<accession>A0ABN7Q149</accession>
<keyword evidence="4" id="KW-1185">Reference proteome</keyword>
<proteinExistence type="predicted"/>
<organism evidence="3 4">
    <name type="scientific">Cupriavidus numazuensis</name>
    <dbReference type="NCBI Taxonomy" id="221992"/>
    <lineage>
        <taxon>Bacteria</taxon>
        <taxon>Pseudomonadati</taxon>
        <taxon>Pseudomonadota</taxon>
        <taxon>Betaproteobacteria</taxon>
        <taxon>Burkholderiales</taxon>
        <taxon>Burkholderiaceae</taxon>
        <taxon>Cupriavidus</taxon>
    </lineage>
</organism>